<dbReference type="SUPFAM" id="SSF52540">
    <property type="entry name" value="P-loop containing nucleoside triphosphate hydrolases"/>
    <property type="match status" value="1"/>
</dbReference>
<evidence type="ECO:0000256" key="3">
    <source>
        <dbReference type="ARBA" id="ARBA00022741"/>
    </source>
</evidence>
<organism evidence="6 7">
    <name type="scientific">Propionigenium maris DSM 9537</name>
    <dbReference type="NCBI Taxonomy" id="1123000"/>
    <lineage>
        <taxon>Bacteria</taxon>
        <taxon>Fusobacteriati</taxon>
        <taxon>Fusobacteriota</taxon>
        <taxon>Fusobacteriia</taxon>
        <taxon>Fusobacteriales</taxon>
        <taxon>Fusobacteriaceae</taxon>
        <taxon>Propionigenium</taxon>
    </lineage>
</organism>
<dbReference type="GO" id="GO:0016887">
    <property type="term" value="F:ATP hydrolysis activity"/>
    <property type="evidence" value="ECO:0007669"/>
    <property type="project" value="InterPro"/>
</dbReference>
<dbReference type="Gene3D" id="3.40.50.300">
    <property type="entry name" value="P-loop containing nucleotide triphosphate hydrolases"/>
    <property type="match status" value="1"/>
</dbReference>
<evidence type="ECO:0000256" key="2">
    <source>
        <dbReference type="ARBA" id="ARBA00022448"/>
    </source>
</evidence>
<dbReference type="PANTHER" id="PTHR42798:SF6">
    <property type="entry name" value="CELL DIVISION ATP-BINDING PROTEIN FTSE"/>
    <property type="match status" value="1"/>
</dbReference>
<protein>
    <submittedName>
        <fullName evidence="6">Macrolide ABC transporter ATP-binding protein</fullName>
    </submittedName>
</protein>
<keyword evidence="2" id="KW-0813">Transport</keyword>
<dbReference type="InterPro" id="IPR017871">
    <property type="entry name" value="ABC_transporter-like_CS"/>
</dbReference>
<name>A0A9W6LLR7_9FUSO</name>
<keyword evidence="3" id="KW-0547">Nucleotide-binding</keyword>
<dbReference type="Proteomes" id="UP001144471">
    <property type="component" value="Unassembled WGS sequence"/>
</dbReference>
<gene>
    <name evidence="6" type="ORF">PM10SUCC1_01780</name>
</gene>
<dbReference type="InterPro" id="IPR017911">
    <property type="entry name" value="MacB-like_ATP-bd"/>
</dbReference>
<evidence type="ECO:0000256" key="1">
    <source>
        <dbReference type="ARBA" id="ARBA00005417"/>
    </source>
</evidence>
<proteinExistence type="inferred from homology"/>
<dbReference type="GO" id="GO:0005524">
    <property type="term" value="F:ATP binding"/>
    <property type="evidence" value="ECO:0007669"/>
    <property type="project" value="UniProtKB-KW"/>
</dbReference>
<dbReference type="GO" id="GO:0022857">
    <property type="term" value="F:transmembrane transporter activity"/>
    <property type="evidence" value="ECO:0007669"/>
    <property type="project" value="UniProtKB-ARBA"/>
</dbReference>
<dbReference type="InterPro" id="IPR003439">
    <property type="entry name" value="ABC_transporter-like_ATP-bd"/>
</dbReference>
<evidence type="ECO:0000313" key="7">
    <source>
        <dbReference type="Proteomes" id="UP001144471"/>
    </source>
</evidence>
<dbReference type="CDD" id="cd03255">
    <property type="entry name" value="ABC_MJ0796_LolCDE_FtsE"/>
    <property type="match status" value="1"/>
</dbReference>
<sequence length="241" mass="27046">MRYSERKRIIHLKDIEKIYDSGGDIVFKALDGINLEIREGEFVAIMGPSGSGKSTMMNILGCLDSLTRGEYHLSGTNIKELTDDQLAEIRNRKIGFVFQSFNLLPKLKAWENVALPLTYAGVHAKERKKRAMEALESVGIGNRADHHPNEISGGQRQRVAIARALAGQPDIIMADEPTGNLDSKSEEEVLEIFKKLNGEGSTIIMVTHEESVGQHCKRIIRFKDGKLVKDEVVDHEFYRDI</sequence>
<dbReference type="Pfam" id="PF00005">
    <property type="entry name" value="ABC_tran"/>
    <property type="match status" value="1"/>
</dbReference>
<keyword evidence="4 6" id="KW-0067">ATP-binding</keyword>
<evidence type="ECO:0000259" key="5">
    <source>
        <dbReference type="PROSITE" id="PS50893"/>
    </source>
</evidence>
<dbReference type="SMART" id="SM00382">
    <property type="entry name" value="AAA"/>
    <property type="match status" value="1"/>
</dbReference>
<dbReference type="GO" id="GO:0098796">
    <property type="term" value="C:membrane protein complex"/>
    <property type="evidence" value="ECO:0007669"/>
    <property type="project" value="UniProtKB-ARBA"/>
</dbReference>
<comment type="similarity">
    <text evidence="1">Belongs to the ABC transporter superfamily.</text>
</comment>
<dbReference type="InterPro" id="IPR027417">
    <property type="entry name" value="P-loop_NTPase"/>
</dbReference>
<dbReference type="EMBL" id="BSDY01000001">
    <property type="protein sequence ID" value="GLI54663.1"/>
    <property type="molecule type" value="Genomic_DNA"/>
</dbReference>
<dbReference type="PROSITE" id="PS50893">
    <property type="entry name" value="ABC_TRANSPORTER_2"/>
    <property type="match status" value="1"/>
</dbReference>
<evidence type="ECO:0000313" key="6">
    <source>
        <dbReference type="EMBL" id="GLI54663.1"/>
    </source>
</evidence>
<dbReference type="InterPro" id="IPR003593">
    <property type="entry name" value="AAA+_ATPase"/>
</dbReference>
<reference evidence="6" key="1">
    <citation type="submission" date="2022-12" db="EMBL/GenBank/DDBJ databases">
        <title>Reference genome sequencing for broad-spectrum identification of bacterial and archaeal isolates by mass spectrometry.</title>
        <authorList>
            <person name="Sekiguchi Y."/>
            <person name="Tourlousse D.M."/>
        </authorList>
    </citation>
    <scope>NUCLEOTIDE SEQUENCE</scope>
    <source>
        <strain evidence="6">10succ1</strain>
    </source>
</reference>
<keyword evidence="7" id="KW-1185">Reference proteome</keyword>
<feature type="domain" description="ABC transporter" evidence="5">
    <location>
        <begin position="10"/>
        <end position="241"/>
    </location>
</feature>
<accession>A0A9W6LLR7</accession>
<dbReference type="PROSITE" id="PS00211">
    <property type="entry name" value="ABC_TRANSPORTER_1"/>
    <property type="match status" value="1"/>
</dbReference>
<dbReference type="AlphaFoldDB" id="A0A9W6LLR7"/>
<dbReference type="FunFam" id="3.40.50.300:FF:000032">
    <property type="entry name" value="Export ABC transporter ATP-binding protein"/>
    <property type="match status" value="1"/>
</dbReference>
<dbReference type="PANTHER" id="PTHR42798">
    <property type="entry name" value="LIPOPROTEIN-RELEASING SYSTEM ATP-BINDING PROTEIN LOLD"/>
    <property type="match status" value="1"/>
</dbReference>
<comment type="caution">
    <text evidence="6">The sequence shown here is derived from an EMBL/GenBank/DDBJ whole genome shotgun (WGS) entry which is preliminary data.</text>
</comment>
<evidence type="ECO:0000256" key="4">
    <source>
        <dbReference type="ARBA" id="ARBA00022840"/>
    </source>
</evidence>